<accession>A0AC58GQT2</accession>
<evidence type="ECO:0000313" key="2">
    <source>
        <dbReference type="RefSeq" id="XP_073772094.1"/>
    </source>
</evidence>
<reference evidence="2" key="1">
    <citation type="submission" date="2025-08" db="UniProtKB">
        <authorList>
            <consortium name="RefSeq"/>
        </authorList>
    </citation>
    <scope>IDENTIFICATION</scope>
    <source>
        <strain evidence="2">Tuebingen</strain>
        <tissue evidence="2">Fibroblasts and whole tissue</tissue>
    </source>
</reference>
<evidence type="ECO:0000313" key="1">
    <source>
        <dbReference type="Proteomes" id="UP000000437"/>
    </source>
</evidence>
<dbReference type="Proteomes" id="UP000000437">
    <property type="component" value="Chromosome 11"/>
</dbReference>
<keyword evidence="1" id="KW-1185">Reference proteome</keyword>
<gene>
    <name evidence="2" type="primary">zgc:194981</name>
    <name evidence="2" type="synonym">zgc:195015</name>
</gene>
<sequence length="143" mass="15772">MPDVNTCVSANRSPPAEMVCILTVFACISSALIVTGHMALNDNRDVVNVANYAMNFHNRMSNYTYAFKVVNIVSDAAQLYPPARVKYNIHIEAAQTICRNQENVNLTQCAVQDNAETMTCSFIVIAVPGNDHIPKRVLSHQCV</sequence>
<proteinExistence type="predicted"/>
<protein>
    <submittedName>
        <fullName evidence="2">Uncharacterized protein isoform X1</fullName>
    </submittedName>
</protein>
<name>A0AC58GQT2_DANRE</name>
<dbReference type="RefSeq" id="XP_073772094.1">
    <property type="nucleotide sequence ID" value="XM_073915993.1"/>
</dbReference>
<organism evidence="1 2">
    <name type="scientific">Danio rerio</name>
    <name type="common">Zebrafish</name>
    <name type="synonym">Brachydanio rerio</name>
    <dbReference type="NCBI Taxonomy" id="7955"/>
    <lineage>
        <taxon>Eukaryota</taxon>
        <taxon>Metazoa</taxon>
        <taxon>Chordata</taxon>
        <taxon>Craniata</taxon>
        <taxon>Vertebrata</taxon>
        <taxon>Euteleostomi</taxon>
        <taxon>Actinopterygii</taxon>
        <taxon>Neopterygii</taxon>
        <taxon>Teleostei</taxon>
        <taxon>Ostariophysi</taxon>
        <taxon>Cypriniformes</taxon>
        <taxon>Danionidae</taxon>
        <taxon>Danioninae</taxon>
        <taxon>Danio</taxon>
    </lineage>
</organism>